<dbReference type="GO" id="GO:0016740">
    <property type="term" value="F:transferase activity"/>
    <property type="evidence" value="ECO:0007669"/>
    <property type="project" value="UniProtKB-KW"/>
</dbReference>
<sequence>MGNIFIVESPFQLSNALLYHKKNDSVIVRLNGENKNDFQIEKMLSSFNGKVYIKKASKESKFDLIRFVLFFAAPVLIANLNKKVIIGNYNSLWMRVMGYLFNPFHFAVLDDGLITIRTIKRLDDNISRSGTIKKRFLLLLAPRFITQYKIYSNFIQIYNQEINKRKRTTRAIKAGRVCFIGSPLFDKNVLTFDFYVKCLAAISNNLKLCGYSIEYYPHRSEKNISYLNVFFDDVIKSDDSIEVYYSASNELPEIFVSFYSSALLNLRCDYPECKFISYKLDCNEINGKFRYEIMEAYNFLAFSGIEVVTI</sequence>
<proteinExistence type="predicted"/>
<evidence type="ECO:0000313" key="1">
    <source>
        <dbReference type="EMBL" id="BBM62698.1"/>
    </source>
</evidence>
<dbReference type="EMBL" id="LC494331">
    <property type="protein sequence ID" value="BBM62698.1"/>
    <property type="molecule type" value="Genomic_DNA"/>
</dbReference>
<name>A0A5A4U8C5_ESCAL</name>
<reference evidence="1" key="1">
    <citation type="submission" date="2019-07" db="EMBL/GenBank/DDBJ databases">
        <title>Overview of O-antigen diversity of Escherichia albertii, an emerging enteropathogen; genetic structure, serology, and development of O-genotyping method.</title>
        <authorList>
            <person name="Ooka T."/>
            <person name="Seto K."/>
            <person name="Ogura Y."/>
            <person name="Iguchi A."/>
            <person name="Imura N."/>
            <person name="Honda M."/>
            <person name="Etoh Y."/>
            <person name="Ikeda T."/>
            <person name="Sugitani W."/>
            <person name="Konno T."/>
            <person name="Kawano K."/>
            <person name="Kudo Y."/>
            <person name="Murakami K."/>
            <person name="Hayashi T."/>
            <person name="Nishi J."/>
        </authorList>
    </citation>
    <scope>NUCLEOTIDE SEQUENCE</scope>
    <source>
        <strain evidence="1">G-3-3al</strain>
    </source>
</reference>
<protein>
    <submittedName>
        <fullName evidence="1">Predicted glycosyltransferase</fullName>
    </submittedName>
</protein>
<organism evidence="1">
    <name type="scientific">Escherichia albertii</name>
    <dbReference type="NCBI Taxonomy" id="208962"/>
    <lineage>
        <taxon>Bacteria</taxon>
        <taxon>Pseudomonadati</taxon>
        <taxon>Pseudomonadota</taxon>
        <taxon>Gammaproteobacteria</taxon>
        <taxon>Enterobacterales</taxon>
        <taxon>Enterobacteriaceae</taxon>
        <taxon>Escherichia</taxon>
    </lineage>
</organism>
<dbReference type="RefSeq" id="WP_149534758.1">
    <property type="nucleotide sequence ID" value="NZ_BJWN01000054.1"/>
</dbReference>
<accession>A0A5A4U8C5</accession>
<dbReference type="AlphaFoldDB" id="A0A5A4U8C5"/>
<keyword evidence="1" id="KW-0808">Transferase</keyword>